<gene>
    <name evidence="1" type="ORF">LDCGVIBL_CDS0126</name>
</gene>
<accession>A0AAU8HYH5</accession>
<evidence type="ECO:0000313" key="1">
    <source>
        <dbReference type="EMBL" id="XCI77484.1"/>
    </source>
</evidence>
<proteinExistence type="predicted"/>
<name>A0AAU8HYH5_9CAUD</name>
<sequence length="150" mass="17805">MNKTRLKTYTEKWRAGKDKEMILHFMPKASWIGIFLEEFVDTKYLVVNAPSMKGAAEDFFLKVNDKILKGGSLLPKEREYIKELEDRITCYRWLLRAQSRFGYFLRLYHFKSSDYKASLSEFQSELDNTRNILARHNRLVNLISKARKAK</sequence>
<reference evidence="1" key="1">
    <citation type="submission" date="2024-03" db="EMBL/GenBank/DDBJ databases">
        <authorList>
            <person name="Chantapakul B."/>
            <person name="Wang S."/>
        </authorList>
    </citation>
    <scope>NUCLEOTIDE SEQUENCE</scope>
</reference>
<dbReference type="EMBL" id="PP429226">
    <property type="protein sequence ID" value="XCI77484.1"/>
    <property type="molecule type" value="Genomic_DNA"/>
</dbReference>
<organism evidence="1">
    <name type="scientific">Rhizobium phage LG08</name>
    <dbReference type="NCBI Taxonomy" id="3129229"/>
    <lineage>
        <taxon>Viruses</taxon>
        <taxon>Duplodnaviria</taxon>
        <taxon>Heunggongvirae</taxon>
        <taxon>Uroviricota</taxon>
        <taxon>Caudoviricetes</taxon>
    </lineage>
</organism>
<protein>
    <submittedName>
        <fullName evidence="1">Uncharacterized protein</fullName>
    </submittedName>
</protein>